<dbReference type="InterPro" id="IPR024078">
    <property type="entry name" value="LmbE-like_dom_sf"/>
</dbReference>
<dbReference type="InterPro" id="IPR003737">
    <property type="entry name" value="GlcNAc_PI_deacetylase-related"/>
</dbReference>
<dbReference type="Gene3D" id="3.40.50.10320">
    <property type="entry name" value="LmbE-like"/>
    <property type="match status" value="1"/>
</dbReference>
<dbReference type="OrthoDB" id="116799at2"/>
<accession>A0A4R9BDM6</accession>
<dbReference type="GO" id="GO:0016137">
    <property type="term" value="P:glycoside metabolic process"/>
    <property type="evidence" value="ECO:0007669"/>
    <property type="project" value="UniProtKB-ARBA"/>
</dbReference>
<dbReference type="GO" id="GO:0016811">
    <property type="term" value="F:hydrolase activity, acting on carbon-nitrogen (but not peptide) bonds, in linear amides"/>
    <property type="evidence" value="ECO:0007669"/>
    <property type="project" value="TreeGrafter"/>
</dbReference>
<dbReference type="SUPFAM" id="SSF53335">
    <property type="entry name" value="S-adenosyl-L-methionine-dependent methyltransferases"/>
    <property type="match status" value="1"/>
</dbReference>
<reference evidence="3 4" key="1">
    <citation type="submission" date="2019-03" db="EMBL/GenBank/DDBJ databases">
        <title>Genomics of glacier-inhabiting Cryobacterium strains.</title>
        <authorList>
            <person name="Liu Q."/>
            <person name="Xin Y.-H."/>
        </authorList>
    </citation>
    <scope>NUCLEOTIDE SEQUENCE [LARGE SCALE GENOMIC DNA]</scope>
    <source>
        <strain evidence="3 4">Hh4</strain>
    </source>
</reference>
<dbReference type="PANTHER" id="PTHR12993">
    <property type="entry name" value="N-ACETYLGLUCOSAMINYL-PHOSPHATIDYLINOSITOL DE-N-ACETYLASE-RELATED"/>
    <property type="match status" value="1"/>
</dbReference>
<feature type="domain" description="Methyltransferase type 12" evidence="2">
    <location>
        <begin position="343"/>
        <end position="436"/>
    </location>
</feature>
<name>A0A4R9BDM6_9MICO</name>
<dbReference type="PANTHER" id="PTHR12993:SF29">
    <property type="entry name" value="BLR3841 PROTEIN"/>
    <property type="match status" value="1"/>
</dbReference>
<dbReference type="Proteomes" id="UP000298313">
    <property type="component" value="Unassembled WGS sequence"/>
</dbReference>
<sequence>MVSFSHTDAGTAESVWAAAHRGRVGAGERASARSVSPGSAPLLPDPSVRALRVDDLRRLVVVAAHPDDETLGAGGLIARAGQAGVPVTVVVLTNGEASHPGSSTHDPARLAAVRRVEVAAAVAVLAPAALVRLLDLPDGSLAGHREEASRAISAEIGAGGPGTWLVAPWRLDGHPDHAAAAEAARHAARDRGVSLFEYPIWAWHWSTPGDQVWSEGVIRTLDLAAEDRLRKTRAMALHRSQVQQLSGLPGDEPIIPAGFAAHFDRGYETFIEAFIGSETETETENEVDHQLDPIDGPSLAGAFFDEFYAGTRDPWGFETRWYEERKRSLTLAALPRRRFRAALELGCSIGVLTAGLADRCDTVTAVDIAEQPLSVARARLAARPSVTFARLTLPAEWPEGTFDLIVFSEVGYYFSAVELREVLRRCRGSLAPGGVIVACHWRHPVPAYPLTGDQVHAELGRLAGFERTVEHRERDFLLEVFEAAPARSVAQHEGLVP</sequence>
<keyword evidence="4" id="KW-1185">Reference proteome</keyword>
<dbReference type="GO" id="GO:0008168">
    <property type="term" value="F:methyltransferase activity"/>
    <property type="evidence" value="ECO:0007669"/>
    <property type="project" value="UniProtKB-KW"/>
</dbReference>
<evidence type="ECO:0000259" key="2">
    <source>
        <dbReference type="Pfam" id="PF08242"/>
    </source>
</evidence>
<keyword evidence="3" id="KW-0489">Methyltransferase</keyword>
<dbReference type="AlphaFoldDB" id="A0A4R9BDM6"/>
<keyword evidence="3" id="KW-0808">Transferase</keyword>
<organism evidence="3 4">
    <name type="scientific">Cryobacterium fucosi</name>
    <dbReference type="NCBI Taxonomy" id="1259157"/>
    <lineage>
        <taxon>Bacteria</taxon>
        <taxon>Bacillati</taxon>
        <taxon>Actinomycetota</taxon>
        <taxon>Actinomycetes</taxon>
        <taxon>Micrococcales</taxon>
        <taxon>Microbacteriaceae</taxon>
        <taxon>Cryobacterium</taxon>
    </lineage>
</organism>
<dbReference type="Gene3D" id="3.40.50.150">
    <property type="entry name" value="Vaccinia Virus protein VP39"/>
    <property type="match status" value="1"/>
</dbReference>
<keyword evidence="1" id="KW-0862">Zinc</keyword>
<gene>
    <name evidence="3" type="ORF">E3T48_05190</name>
</gene>
<dbReference type="SUPFAM" id="SSF102588">
    <property type="entry name" value="LmbE-like"/>
    <property type="match status" value="1"/>
</dbReference>
<evidence type="ECO:0000313" key="3">
    <source>
        <dbReference type="EMBL" id="TFD80061.1"/>
    </source>
</evidence>
<dbReference type="InterPro" id="IPR029063">
    <property type="entry name" value="SAM-dependent_MTases_sf"/>
</dbReference>
<comment type="caution">
    <text evidence="3">The sequence shown here is derived from an EMBL/GenBank/DDBJ whole genome shotgun (WGS) entry which is preliminary data.</text>
</comment>
<dbReference type="EMBL" id="SOHH01000048">
    <property type="protein sequence ID" value="TFD80061.1"/>
    <property type="molecule type" value="Genomic_DNA"/>
</dbReference>
<dbReference type="Pfam" id="PF02585">
    <property type="entry name" value="PIG-L"/>
    <property type="match status" value="1"/>
</dbReference>
<dbReference type="CDD" id="cd02440">
    <property type="entry name" value="AdoMet_MTases"/>
    <property type="match status" value="1"/>
</dbReference>
<dbReference type="GO" id="GO:0032259">
    <property type="term" value="P:methylation"/>
    <property type="evidence" value="ECO:0007669"/>
    <property type="project" value="UniProtKB-KW"/>
</dbReference>
<evidence type="ECO:0000313" key="4">
    <source>
        <dbReference type="Proteomes" id="UP000298313"/>
    </source>
</evidence>
<proteinExistence type="predicted"/>
<evidence type="ECO:0000256" key="1">
    <source>
        <dbReference type="ARBA" id="ARBA00022833"/>
    </source>
</evidence>
<protein>
    <submittedName>
        <fullName evidence="3">Methyltransferase domain-containing protein</fullName>
    </submittedName>
</protein>
<dbReference type="Pfam" id="PF08242">
    <property type="entry name" value="Methyltransf_12"/>
    <property type="match status" value="1"/>
</dbReference>
<dbReference type="InterPro" id="IPR013217">
    <property type="entry name" value="Methyltransf_12"/>
</dbReference>